<dbReference type="InterPro" id="IPR036217">
    <property type="entry name" value="MethylDNA_cys_MeTrfase_DNAb"/>
</dbReference>
<keyword evidence="7" id="KW-0234">DNA repair</keyword>
<comment type="catalytic activity">
    <reaction evidence="1">
        <text>a 4-O-methyl-thymidine in DNA + L-cysteinyl-[protein] = a thymidine in DNA + S-methyl-L-cysteinyl-[protein]</text>
        <dbReference type="Rhea" id="RHEA:53428"/>
        <dbReference type="Rhea" id="RHEA-COMP:10131"/>
        <dbReference type="Rhea" id="RHEA-COMP:10132"/>
        <dbReference type="Rhea" id="RHEA-COMP:13555"/>
        <dbReference type="Rhea" id="RHEA-COMP:13556"/>
        <dbReference type="ChEBI" id="CHEBI:29950"/>
        <dbReference type="ChEBI" id="CHEBI:82612"/>
        <dbReference type="ChEBI" id="CHEBI:137386"/>
        <dbReference type="ChEBI" id="CHEBI:137387"/>
        <dbReference type="EC" id="2.1.1.63"/>
    </reaction>
</comment>
<name>A0A5C6UT22_9FLAO</name>
<evidence type="ECO:0000256" key="4">
    <source>
        <dbReference type="ARBA" id="ARBA00022603"/>
    </source>
</evidence>
<evidence type="ECO:0000256" key="5">
    <source>
        <dbReference type="ARBA" id="ARBA00022679"/>
    </source>
</evidence>
<dbReference type="InterPro" id="IPR036631">
    <property type="entry name" value="MGMT_N_sf"/>
</dbReference>
<dbReference type="InterPro" id="IPR001497">
    <property type="entry name" value="MethylDNA_cys_MeTrfase_AS"/>
</dbReference>
<dbReference type="FunFam" id="1.10.10.10:FF:000214">
    <property type="entry name" value="Methylated-DNA--protein-cysteine methyltransferase"/>
    <property type="match status" value="1"/>
</dbReference>
<keyword evidence="5 11" id="KW-0808">Transferase</keyword>
<dbReference type="GO" id="GO:0003908">
    <property type="term" value="F:methylated-DNA-[protein]-cysteine S-methyltransferase activity"/>
    <property type="evidence" value="ECO:0007669"/>
    <property type="project" value="UniProtKB-EC"/>
</dbReference>
<evidence type="ECO:0000256" key="3">
    <source>
        <dbReference type="ARBA" id="ARBA00011918"/>
    </source>
</evidence>
<evidence type="ECO:0000313" key="12">
    <source>
        <dbReference type="Proteomes" id="UP000321168"/>
    </source>
</evidence>
<dbReference type="EMBL" id="VORB01000011">
    <property type="protein sequence ID" value="TXC76129.1"/>
    <property type="molecule type" value="Genomic_DNA"/>
</dbReference>
<dbReference type="GO" id="GO:0006281">
    <property type="term" value="P:DNA repair"/>
    <property type="evidence" value="ECO:0007669"/>
    <property type="project" value="UniProtKB-KW"/>
</dbReference>
<dbReference type="InterPro" id="IPR036388">
    <property type="entry name" value="WH-like_DNA-bd_sf"/>
</dbReference>
<dbReference type="AlphaFoldDB" id="A0A5C6UT22"/>
<comment type="caution">
    <text evidence="11">The sequence shown here is derived from an EMBL/GenBank/DDBJ whole genome shotgun (WGS) entry which is preliminary data.</text>
</comment>
<evidence type="ECO:0000256" key="1">
    <source>
        <dbReference type="ARBA" id="ARBA00001286"/>
    </source>
</evidence>
<dbReference type="GO" id="GO:0032259">
    <property type="term" value="P:methylation"/>
    <property type="evidence" value="ECO:0007669"/>
    <property type="project" value="UniProtKB-KW"/>
</dbReference>
<feature type="domain" description="Methylguanine DNA methyltransferase ribonuclease-like" evidence="10">
    <location>
        <begin position="7"/>
        <end position="82"/>
    </location>
</feature>
<dbReference type="PANTHER" id="PTHR10815:SF5">
    <property type="entry name" value="METHYLATED-DNA--PROTEIN-CYSTEINE METHYLTRANSFERASE"/>
    <property type="match status" value="1"/>
</dbReference>
<feature type="domain" description="Methylated-DNA-[protein]-cysteine S-methyltransferase DNA binding" evidence="9">
    <location>
        <begin position="88"/>
        <end position="167"/>
    </location>
</feature>
<dbReference type="SUPFAM" id="SSF53155">
    <property type="entry name" value="Methylated DNA-protein cysteine methyltransferase domain"/>
    <property type="match status" value="1"/>
</dbReference>
<dbReference type="InterPro" id="IPR008332">
    <property type="entry name" value="MethylG_MeTrfase_N"/>
</dbReference>
<comment type="similarity">
    <text evidence="2">Belongs to the MGMT family.</text>
</comment>
<dbReference type="Proteomes" id="UP000321168">
    <property type="component" value="Unassembled WGS sequence"/>
</dbReference>
<comment type="catalytic activity">
    <reaction evidence="8">
        <text>a 6-O-methyl-2'-deoxyguanosine in DNA + L-cysteinyl-[protein] = S-methyl-L-cysteinyl-[protein] + a 2'-deoxyguanosine in DNA</text>
        <dbReference type="Rhea" id="RHEA:24000"/>
        <dbReference type="Rhea" id="RHEA-COMP:10131"/>
        <dbReference type="Rhea" id="RHEA-COMP:10132"/>
        <dbReference type="Rhea" id="RHEA-COMP:11367"/>
        <dbReference type="Rhea" id="RHEA-COMP:11368"/>
        <dbReference type="ChEBI" id="CHEBI:29950"/>
        <dbReference type="ChEBI" id="CHEBI:82612"/>
        <dbReference type="ChEBI" id="CHEBI:85445"/>
        <dbReference type="ChEBI" id="CHEBI:85448"/>
        <dbReference type="EC" id="2.1.1.63"/>
    </reaction>
</comment>
<evidence type="ECO:0000259" key="9">
    <source>
        <dbReference type="Pfam" id="PF01035"/>
    </source>
</evidence>
<dbReference type="Pfam" id="PF02870">
    <property type="entry name" value="Methyltransf_1N"/>
    <property type="match status" value="1"/>
</dbReference>
<keyword evidence="4 11" id="KW-0489">Methyltransferase</keyword>
<dbReference type="PROSITE" id="PS00374">
    <property type="entry name" value="MGMT"/>
    <property type="match status" value="1"/>
</dbReference>
<organism evidence="11 12">
    <name type="scientific">Luteibaculum oceani</name>
    <dbReference type="NCBI Taxonomy" id="1294296"/>
    <lineage>
        <taxon>Bacteria</taxon>
        <taxon>Pseudomonadati</taxon>
        <taxon>Bacteroidota</taxon>
        <taxon>Flavobacteriia</taxon>
        <taxon>Flavobacteriales</taxon>
        <taxon>Luteibaculaceae</taxon>
        <taxon>Luteibaculum</taxon>
    </lineage>
</organism>
<dbReference type="EC" id="2.1.1.63" evidence="3"/>
<protein>
    <recommendedName>
        <fullName evidence="3">methylated-DNA--[protein]-cysteine S-methyltransferase</fullName>
        <ecNumber evidence="3">2.1.1.63</ecNumber>
    </recommendedName>
</protein>
<keyword evidence="6" id="KW-0227">DNA damage</keyword>
<dbReference type="InterPro" id="IPR014048">
    <property type="entry name" value="MethylDNA_cys_MeTrfase_DNA-bd"/>
</dbReference>
<evidence type="ECO:0000256" key="2">
    <source>
        <dbReference type="ARBA" id="ARBA00008711"/>
    </source>
</evidence>
<evidence type="ECO:0000256" key="7">
    <source>
        <dbReference type="ARBA" id="ARBA00023204"/>
    </source>
</evidence>
<dbReference type="Gene3D" id="1.10.10.10">
    <property type="entry name" value="Winged helix-like DNA-binding domain superfamily/Winged helix DNA-binding domain"/>
    <property type="match status" value="1"/>
</dbReference>
<dbReference type="NCBIfam" id="TIGR00589">
    <property type="entry name" value="ogt"/>
    <property type="match status" value="1"/>
</dbReference>
<dbReference type="OrthoDB" id="9802228at2"/>
<dbReference type="Pfam" id="PF01035">
    <property type="entry name" value="DNA_binding_1"/>
    <property type="match status" value="1"/>
</dbReference>
<evidence type="ECO:0000259" key="10">
    <source>
        <dbReference type="Pfam" id="PF02870"/>
    </source>
</evidence>
<dbReference type="CDD" id="cd06445">
    <property type="entry name" value="ATase"/>
    <property type="match status" value="1"/>
</dbReference>
<dbReference type="RefSeq" id="WP_147015367.1">
    <property type="nucleotide sequence ID" value="NZ_VORB01000011.1"/>
</dbReference>
<dbReference type="SUPFAM" id="SSF46767">
    <property type="entry name" value="Methylated DNA-protein cysteine methyltransferase, C-terminal domain"/>
    <property type="match status" value="1"/>
</dbReference>
<dbReference type="PANTHER" id="PTHR10815">
    <property type="entry name" value="METHYLATED-DNA--PROTEIN-CYSTEINE METHYLTRANSFERASE"/>
    <property type="match status" value="1"/>
</dbReference>
<reference evidence="11 12" key="1">
    <citation type="submission" date="2019-08" db="EMBL/GenBank/DDBJ databases">
        <title>Genome of Luteibaculum oceani JCM 18817.</title>
        <authorList>
            <person name="Bowman J.P."/>
        </authorList>
    </citation>
    <scope>NUCLEOTIDE SEQUENCE [LARGE SCALE GENOMIC DNA]</scope>
    <source>
        <strain evidence="11 12">JCM 18817</strain>
    </source>
</reference>
<accession>A0A5C6UT22</accession>
<evidence type="ECO:0000256" key="6">
    <source>
        <dbReference type="ARBA" id="ARBA00022763"/>
    </source>
</evidence>
<evidence type="ECO:0000256" key="8">
    <source>
        <dbReference type="ARBA" id="ARBA00049348"/>
    </source>
</evidence>
<proteinExistence type="inferred from homology"/>
<dbReference type="Gene3D" id="3.30.160.70">
    <property type="entry name" value="Methylated DNA-protein cysteine methyltransferase domain"/>
    <property type="match status" value="1"/>
</dbReference>
<keyword evidence="12" id="KW-1185">Reference proteome</keyword>
<evidence type="ECO:0000313" key="11">
    <source>
        <dbReference type="EMBL" id="TXC76129.1"/>
    </source>
</evidence>
<gene>
    <name evidence="11" type="ORF">FRX97_11495</name>
</gene>
<sequence>MPSSITTTFYTTPFGELFIGSYQGKICLCDWKHRKQRNVIDKRIARGLGADFKSGEDSVIKKTIAELEQYFAGEKLNFDIPLWLVGTSFQQSIWIELQKIPYGETLSYKQLASNIASDNSVRAVAAANGANAVSILIPCHRVIGSNGNLMGYAGGLKAKKGLLTLEGSLKQSNQVLLPLDAEKK</sequence>